<accession>A0A2M7H4Q7</accession>
<protein>
    <recommendedName>
        <fullName evidence="12">Purine nucleoside phosphorylase</fullName>
    </recommendedName>
</protein>
<evidence type="ECO:0000256" key="5">
    <source>
        <dbReference type="ARBA" id="ARBA00022801"/>
    </source>
</evidence>
<evidence type="ECO:0000256" key="3">
    <source>
        <dbReference type="ARBA" id="ARBA00022679"/>
    </source>
</evidence>
<keyword evidence="3" id="KW-0808">Transferase</keyword>
<evidence type="ECO:0000256" key="6">
    <source>
        <dbReference type="ARBA" id="ARBA00022833"/>
    </source>
</evidence>
<evidence type="ECO:0000256" key="1">
    <source>
        <dbReference type="ARBA" id="ARBA00000553"/>
    </source>
</evidence>
<dbReference type="GO" id="GO:0017061">
    <property type="term" value="F:S-methyl-5-thioadenosine phosphorylase activity"/>
    <property type="evidence" value="ECO:0007669"/>
    <property type="project" value="UniProtKB-EC"/>
</dbReference>
<evidence type="ECO:0008006" key="12">
    <source>
        <dbReference type="Google" id="ProtNLM"/>
    </source>
</evidence>
<dbReference type="EMBL" id="PFGC01000018">
    <property type="protein sequence ID" value="PIW37214.1"/>
    <property type="molecule type" value="Genomic_DNA"/>
</dbReference>
<keyword evidence="4" id="KW-0479">Metal-binding</keyword>
<gene>
    <name evidence="10" type="ORF">COW24_01375</name>
</gene>
<dbReference type="PANTHER" id="PTHR30616:SF2">
    <property type="entry name" value="PURINE NUCLEOSIDE PHOSPHORYLASE LACC1"/>
    <property type="match status" value="1"/>
</dbReference>
<organism evidence="10 11">
    <name type="scientific">Candidatus Kerfeldbacteria bacterium CG15_BIG_FIL_POST_REV_8_21_14_020_45_12</name>
    <dbReference type="NCBI Taxonomy" id="2014247"/>
    <lineage>
        <taxon>Bacteria</taxon>
        <taxon>Candidatus Kerfeldiibacteriota</taxon>
    </lineage>
</organism>
<dbReference type="SUPFAM" id="SSF64438">
    <property type="entry name" value="CNF1/YfiH-like putative cysteine hydrolases"/>
    <property type="match status" value="1"/>
</dbReference>
<comment type="catalytic activity">
    <reaction evidence="8">
        <text>adenosine + phosphate = alpha-D-ribose 1-phosphate + adenine</text>
        <dbReference type="Rhea" id="RHEA:27642"/>
        <dbReference type="ChEBI" id="CHEBI:16335"/>
        <dbReference type="ChEBI" id="CHEBI:16708"/>
        <dbReference type="ChEBI" id="CHEBI:43474"/>
        <dbReference type="ChEBI" id="CHEBI:57720"/>
        <dbReference type="EC" id="2.4.2.1"/>
    </reaction>
    <physiologicalReaction direction="left-to-right" evidence="8">
        <dbReference type="Rhea" id="RHEA:27643"/>
    </physiologicalReaction>
</comment>
<proteinExistence type="inferred from homology"/>
<comment type="catalytic activity">
    <reaction evidence="9">
        <text>S-methyl-5'-thioadenosine + phosphate = 5-(methylsulfanyl)-alpha-D-ribose 1-phosphate + adenine</text>
        <dbReference type="Rhea" id="RHEA:11852"/>
        <dbReference type="ChEBI" id="CHEBI:16708"/>
        <dbReference type="ChEBI" id="CHEBI:17509"/>
        <dbReference type="ChEBI" id="CHEBI:43474"/>
        <dbReference type="ChEBI" id="CHEBI:58533"/>
        <dbReference type="EC" id="2.4.2.28"/>
    </reaction>
    <physiologicalReaction direction="left-to-right" evidence="9">
        <dbReference type="Rhea" id="RHEA:11853"/>
    </physiologicalReaction>
</comment>
<dbReference type="GO" id="GO:0016787">
    <property type="term" value="F:hydrolase activity"/>
    <property type="evidence" value="ECO:0007669"/>
    <property type="project" value="UniProtKB-KW"/>
</dbReference>
<comment type="catalytic activity">
    <reaction evidence="7">
        <text>adenosine + H2O + H(+) = inosine + NH4(+)</text>
        <dbReference type="Rhea" id="RHEA:24408"/>
        <dbReference type="ChEBI" id="CHEBI:15377"/>
        <dbReference type="ChEBI" id="CHEBI:15378"/>
        <dbReference type="ChEBI" id="CHEBI:16335"/>
        <dbReference type="ChEBI" id="CHEBI:17596"/>
        <dbReference type="ChEBI" id="CHEBI:28938"/>
        <dbReference type="EC" id="3.5.4.4"/>
    </reaction>
    <physiologicalReaction direction="left-to-right" evidence="7">
        <dbReference type="Rhea" id="RHEA:24409"/>
    </physiologicalReaction>
</comment>
<comment type="catalytic activity">
    <reaction evidence="1">
        <text>inosine + phosphate = alpha-D-ribose 1-phosphate + hypoxanthine</text>
        <dbReference type="Rhea" id="RHEA:27646"/>
        <dbReference type="ChEBI" id="CHEBI:17368"/>
        <dbReference type="ChEBI" id="CHEBI:17596"/>
        <dbReference type="ChEBI" id="CHEBI:43474"/>
        <dbReference type="ChEBI" id="CHEBI:57720"/>
        <dbReference type="EC" id="2.4.2.1"/>
    </reaction>
    <physiologicalReaction direction="left-to-right" evidence="1">
        <dbReference type="Rhea" id="RHEA:27647"/>
    </physiologicalReaction>
</comment>
<dbReference type="InterPro" id="IPR038371">
    <property type="entry name" value="Cu_polyphenol_OxRdtase_sf"/>
</dbReference>
<dbReference type="GO" id="GO:0005507">
    <property type="term" value="F:copper ion binding"/>
    <property type="evidence" value="ECO:0007669"/>
    <property type="project" value="TreeGrafter"/>
</dbReference>
<keyword evidence="6" id="KW-0862">Zinc</keyword>
<evidence type="ECO:0000256" key="8">
    <source>
        <dbReference type="ARBA" id="ARBA00048968"/>
    </source>
</evidence>
<keyword evidence="5" id="KW-0378">Hydrolase</keyword>
<evidence type="ECO:0000313" key="11">
    <source>
        <dbReference type="Proteomes" id="UP000230292"/>
    </source>
</evidence>
<dbReference type="Proteomes" id="UP000230292">
    <property type="component" value="Unassembled WGS sequence"/>
</dbReference>
<name>A0A2M7H4Q7_9BACT</name>
<comment type="caution">
    <text evidence="10">The sequence shown here is derived from an EMBL/GenBank/DDBJ whole genome shotgun (WGS) entry which is preliminary data.</text>
</comment>
<dbReference type="InterPro" id="IPR003730">
    <property type="entry name" value="Cu_polyphenol_OxRdtase"/>
</dbReference>
<evidence type="ECO:0000313" key="10">
    <source>
        <dbReference type="EMBL" id="PIW37214.1"/>
    </source>
</evidence>
<comment type="similarity">
    <text evidence="2">Belongs to the purine nucleoside phosphorylase YfiH/LACC1 family.</text>
</comment>
<dbReference type="Gene3D" id="3.60.140.10">
    <property type="entry name" value="CNF1/YfiH-like putative cysteine hydrolases"/>
    <property type="match status" value="1"/>
</dbReference>
<sequence>MIRFNNLSALAGVDHGITEKGDEAPAGLVRGQQTHGNGFAWIENTNKLIVPKVDALATRAAGLTLGVYTADCVSILFADERSGVVGTIHAGWRGTALDITRQAIESLKIHPNNLKVGIGPAICLNCFEVGEEVAKQFDAAHVRPSEEAEGKYFIDLWQANVDLALEAGVKQSNIEVIRRCTLEDDALYSFRQGDRDDRQVSWIVRNE</sequence>
<dbReference type="AlphaFoldDB" id="A0A2M7H4Q7"/>
<evidence type="ECO:0000256" key="2">
    <source>
        <dbReference type="ARBA" id="ARBA00007353"/>
    </source>
</evidence>
<dbReference type="CDD" id="cd16833">
    <property type="entry name" value="YfiH"/>
    <property type="match status" value="1"/>
</dbReference>
<reference evidence="10 11" key="1">
    <citation type="submission" date="2017-09" db="EMBL/GenBank/DDBJ databases">
        <title>Depth-based differentiation of microbial function through sediment-hosted aquifers and enrichment of novel symbionts in the deep terrestrial subsurface.</title>
        <authorList>
            <person name="Probst A.J."/>
            <person name="Ladd B."/>
            <person name="Jarett J.K."/>
            <person name="Geller-Mcgrath D.E."/>
            <person name="Sieber C.M."/>
            <person name="Emerson J.B."/>
            <person name="Anantharaman K."/>
            <person name="Thomas B.C."/>
            <person name="Malmstrom R."/>
            <person name="Stieglmeier M."/>
            <person name="Klingl A."/>
            <person name="Woyke T."/>
            <person name="Ryan C.M."/>
            <person name="Banfield J.F."/>
        </authorList>
    </citation>
    <scope>NUCLEOTIDE SEQUENCE [LARGE SCALE GENOMIC DNA]</scope>
    <source>
        <strain evidence="10">CG15_BIG_FIL_POST_REV_8_21_14_020_45_12</strain>
    </source>
</reference>
<dbReference type="InterPro" id="IPR011324">
    <property type="entry name" value="Cytotoxic_necrot_fac-like_cat"/>
</dbReference>
<evidence type="ECO:0000256" key="9">
    <source>
        <dbReference type="ARBA" id="ARBA00049893"/>
    </source>
</evidence>
<evidence type="ECO:0000256" key="7">
    <source>
        <dbReference type="ARBA" id="ARBA00047989"/>
    </source>
</evidence>
<dbReference type="PANTHER" id="PTHR30616">
    <property type="entry name" value="UNCHARACTERIZED PROTEIN YFIH"/>
    <property type="match status" value="1"/>
</dbReference>
<dbReference type="Pfam" id="PF02578">
    <property type="entry name" value="Cu-oxidase_4"/>
    <property type="match status" value="1"/>
</dbReference>
<evidence type="ECO:0000256" key="4">
    <source>
        <dbReference type="ARBA" id="ARBA00022723"/>
    </source>
</evidence>